<feature type="domain" description="Carboxylesterase type B" evidence="6">
    <location>
        <begin position="1"/>
        <end position="392"/>
    </location>
</feature>
<evidence type="ECO:0000256" key="2">
    <source>
        <dbReference type="ARBA" id="ARBA00022487"/>
    </source>
</evidence>
<dbReference type="GO" id="GO:0005615">
    <property type="term" value="C:extracellular space"/>
    <property type="evidence" value="ECO:0007669"/>
    <property type="project" value="TreeGrafter"/>
</dbReference>
<dbReference type="EC" id="3.1.1.-" evidence="5"/>
<dbReference type="PANTHER" id="PTHR43918:SF4">
    <property type="entry name" value="CARBOXYLIC ESTER HYDROLASE"/>
    <property type="match status" value="1"/>
</dbReference>
<accession>A0A7R9MI21</accession>
<evidence type="ECO:0000313" key="8">
    <source>
        <dbReference type="Proteomes" id="UP000728032"/>
    </source>
</evidence>
<dbReference type="InterPro" id="IPR019826">
    <property type="entry name" value="Carboxylesterase_B_AS"/>
</dbReference>
<evidence type="ECO:0000256" key="4">
    <source>
        <dbReference type="ARBA" id="ARBA00023180"/>
    </source>
</evidence>
<dbReference type="GO" id="GO:0005886">
    <property type="term" value="C:plasma membrane"/>
    <property type="evidence" value="ECO:0007669"/>
    <property type="project" value="TreeGrafter"/>
</dbReference>
<dbReference type="EMBL" id="CAJPVJ010020896">
    <property type="protein sequence ID" value="CAG2177789.1"/>
    <property type="molecule type" value="Genomic_DNA"/>
</dbReference>
<dbReference type="AlphaFoldDB" id="A0A7R9MI21"/>
<keyword evidence="2" id="KW-0719">Serine esterase</keyword>
<dbReference type="SUPFAM" id="SSF53474">
    <property type="entry name" value="alpha/beta-Hydrolases"/>
    <property type="match status" value="1"/>
</dbReference>
<reference evidence="7" key="1">
    <citation type="submission" date="2020-11" db="EMBL/GenBank/DDBJ databases">
        <authorList>
            <person name="Tran Van P."/>
        </authorList>
    </citation>
    <scope>NUCLEOTIDE SEQUENCE</scope>
</reference>
<evidence type="ECO:0000256" key="5">
    <source>
        <dbReference type="RuleBase" id="RU361235"/>
    </source>
</evidence>
<evidence type="ECO:0000256" key="1">
    <source>
        <dbReference type="ARBA" id="ARBA00005964"/>
    </source>
</evidence>
<dbReference type="GO" id="GO:0006581">
    <property type="term" value="P:acetylcholine catabolic process"/>
    <property type="evidence" value="ECO:0007669"/>
    <property type="project" value="TreeGrafter"/>
</dbReference>
<keyword evidence="4" id="KW-0325">Glycoprotein</keyword>
<dbReference type="Pfam" id="PF00135">
    <property type="entry name" value="COesterase"/>
    <property type="match status" value="1"/>
</dbReference>
<dbReference type="InterPro" id="IPR050654">
    <property type="entry name" value="AChE-related_enzymes"/>
</dbReference>
<keyword evidence="3 5" id="KW-0378">Hydrolase</keyword>
<dbReference type="PANTHER" id="PTHR43918">
    <property type="entry name" value="ACETYLCHOLINESTERASE"/>
    <property type="match status" value="1"/>
</dbReference>
<dbReference type="Gene3D" id="3.40.50.1820">
    <property type="entry name" value="alpha/beta hydrolase"/>
    <property type="match status" value="1"/>
</dbReference>
<dbReference type="InterPro" id="IPR029058">
    <property type="entry name" value="AB_hydrolase_fold"/>
</dbReference>
<dbReference type="InterPro" id="IPR002018">
    <property type="entry name" value="CarbesteraseB"/>
</dbReference>
<proteinExistence type="inferred from homology"/>
<dbReference type="PROSITE" id="PS00122">
    <property type="entry name" value="CARBOXYLESTERASE_B_1"/>
    <property type="match status" value="1"/>
</dbReference>
<dbReference type="EMBL" id="OC935721">
    <property type="protein sequence ID" value="CAD7660651.1"/>
    <property type="molecule type" value="Genomic_DNA"/>
</dbReference>
<dbReference type="Proteomes" id="UP000728032">
    <property type="component" value="Unassembled WGS sequence"/>
</dbReference>
<evidence type="ECO:0000313" key="7">
    <source>
        <dbReference type="EMBL" id="CAD7660651.1"/>
    </source>
</evidence>
<comment type="similarity">
    <text evidence="1 5">Belongs to the type-B carboxylesterase/lipase family.</text>
</comment>
<evidence type="ECO:0000256" key="3">
    <source>
        <dbReference type="ARBA" id="ARBA00022801"/>
    </source>
</evidence>
<dbReference type="GO" id="GO:0003990">
    <property type="term" value="F:acetylcholinesterase activity"/>
    <property type="evidence" value="ECO:0007669"/>
    <property type="project" value="TreeGrafter"/>
</dbReference>
<dbReference type="OrthoDB" id="6508443at2759"/>
<keyword evidence="8" id="KW-1185">Reference proteome</keyword>
<feature type="non-terminal residue" evidence="7">
    <location>
        <position position="403"/>
    </location>
</feature>
<evidence type="ECO:0000259" key="6">
    <source>
        <dbReference type="Pfam" id="PF00135"/>
    </source>
</evidence>
<dbReference type="GO" id="GO:0019695">
    <property type="term" value="P:choline metabolic process"/>
    <property type="evidence" value="ECO:0007669"/>
    <property type="project" value="TreeGrafter"/>
</dbReference>
<protein>
    <recommendedName>
        <fullName evidence="5">Carboxylic ester hydrolase</fullName>
        <ecNumber evidence="5">3.1.1.-</ecNumber>
    </recommendedName>
</protein>
<organism evidence="7">
    <name type="scientific">Oppiella nova</name>
    <dbReference type="NCBI Taxonomy" id="334625"/>
    <lineage>
        <taxon>Eukaryota</taxon>
        <taxon>Metazoa</taxon>
        <taxon>Ecdysozoa</taxon>
        <taxon>Arthropoda</taxon>
        <taxon>Chelicerata</taxon>
        <taxon>Arachnida</taxon>
        <taxon>Acari</taxon>
        <taxon>Acariformes</taxon>
        <taxon>Sarcoptiformes</taxon>
        <taxon>Oribatida</taxon>
        <taxon>Brachypylina</taxon>
        <taxon>Oppioidea</taxon>
        <taxon>Oppiidae</taxon>
        <taxon>Oppiella</taxon>
    </lineage>
</organism>
<sequence>DVVVVAVNYRLGPWGFLYAGTEDAAGNMGLYDQLLGLKWVNENIEQFGGDPKKITIFGESAGSMSVGAHILSPLSRGLYQRAILQSGAPNSYLGSESREQGYKKTLFLAERLNCNTASGADIVACLKLKTTEQILNVSKTARLDAKSFEPIYGEELMPIKASDALQNGDFNKDIDLLFGTVSEEGALFVESMFEDKLSPDIKNPPINVTICSQVITFMVMAFGETMAYGKEVADFYLKDVKDGEFDKLRQAVGYGFGDYHIACPTVLFGREFALHGKGKAYAFRLTYPPTIPVFQMCKGWMGDCHGDDVLILFGFPIKLRGITFTETDYKIARDMIDAWSSFAYTGSPKQLGKDKWEEAIDKTSNDKFVKYLELNPKTNYPMVNDYYKESCEGFWAKKWGYNK</sequence>
<gene>
    <name evidence="7" type="ORF">ONB1V03_LOCUS17216</name>
</gene>
<name>A0A7R9MI21_9ACAR</name>